<dbReference type="EMBL" id="AP012050">
    <property type="protein sequence ID" value="BAM47869.1"/>
    <property type="molecule type" value="Genomic_DNA"/>
</dbReference>
<dbReference type="HOGENOM" id="CLU_004744_4_1_9"/>
<dbReference type="CDD" id="cd11341">
    <property type="entry name" value="AmyAc_Pullulanase_LD-like"/>
    <property type="match status" value="1"/>
</dbReference>
<accession>K0IZE9</accession>
<dbReference type="InterPro" id="IPR006047">
    <property type="entry name" value="GH13_cat_dom"/>
</dbReference>
<evidence type="ECO:0000256" key="1">
    <source>
        <dbReference type="ARBA" id="ARBA00008061"/>
    </source>
</evidence>
<dbReference type="Pfam" id="PF00128">
    <property type="entry name" value="Alpha-amylase"/>
    <property type="match status" value="1"/>
</dbReference>
<dbReference type="InterPro" id="IPR004193">
    <property type="entry name" value="Glyco_hydro_13_N"/>
</dbReference>
<keyword evidence="4" id="KW-1185">Reference proteome</keyword>
<dbReference type="GO" id="GO:0004553">
    <property type="term" value="F:hydrolase activity, hydrolyzing O-glycosyl compounds"/>
    <property type="evidence" value="ECO:0007669"/>
    <property type="project" value="InterPro"/>
</dbReference>
<dbReference type="InterPro" id="IPR017853">
    <property type="entry name" value="GH"/>
</dbReference>
<name>K0IZE9_AMPXN</name>
<dbReference type="PATRIC" id="fig|698758.3.peg.1736"/>
<evidence type="ECO:0000313" key="3">
    <source>
        <dbReference type="EMBL" id="BAM47869.1"/>
    </source>
</evidence>
<dbReference type="InterPro" id="IPR040806">
    <property type="entry name" value="SpuA_C"/>
</dbReference>
<evidence type="ECO:0000259" key="2">
    <source>
        <dbReference type="SMART" id="SM00642"/>
    </source>
</evidence>
<dbReference type="STRING" id="698758.AXY_17370"/>
<dbReference type="AlphaFoldDB" id="K0IZE9"/>
<dbReference type="NCBIfam" id="TIGR02102">
    <property type="entry name" value="pullulan_Gpos"/>
    <property type="match status" value="1"/>
</dbReference>
<dbReference type="Gene3D" id="3.20.20.80">
    <property type="entry name" value="Glycosidases"/>
    <property type="match status" value="1"/>
</dbReference>
<dbReference type="SMART" id="SM00642">
    <property type="entry name" value="Aamy"/>
    <property type="match status" value="1"/>
</dbReference>
<dbReference type="CDD" id="cd02860">
    <property type="entry name" value="E_set_Pullulanase"/>
    <property type="match status" value="1"/>
</dbReference>
<dbReference type="Proteomes" id="UP000006294">
    <property type="component" value="Chromosome"/>
</dbReference>
<reference evidence="3 4" key="1">
    <citation type="submission" date="2011-01" db="EMBL/GenBank/DDBJ databases">
        <title>Whole genome sequence of Amphibacillus xylinus NBRC 15112.</title>
        <authorList>
            <person name="Nakazawa H."/>
            <person name="Katano Y."/>
            <person name="Nakamura S."/>
            <person name="Sasagawa M."/>
            <person name="Fukada J."/>
            <person name="Arai T."/>
            <person name="Sasakura N."/>
            <person name="Mochizuki D."/>
            <person name="Hosoyama A."/>
            <person name="Harada K."/>
            <person name="Horikawa H."/>
            <person name="Kato Y."/>
            <person name="Harada T."/>
            <person name="Sasaki K."/>
            <person name="Sekiguchi M."/>
            <person name="Hodoyama M."/>
            <person name="Nishiko R."/>
            <person name="Narita H."/>
            <person name="Hanamaki A."/>
            <person name="Hata C."/>
            <person name="Konno Y."/>
            <person name="Niimura Y."/>
            <person name="Yamazaki S."/>
            <person name="Fujita N."/>
        </authorList>
    </citation>
    <scope>NUCLEOTIDE SEQUENCE [LARGE SCALE GENOMIC DNA]</scope>
    <source>
        <strain evidence="4">ATCC 51415 / DSM 6626 / JCM 7361 / LMG 17667 / NBRC 15112 / Ep01</strain>
    </source>
</reference>
<proteinExistence type="inferred from homology"/>
<dbReference type="GO" id="GO:0005975">
    <property type="term" value="P:carbohydrate metabolic process"/>
    <property type="evidence" value="ECO:0007669"/>
    <property type="project" value="InterPro"/>
</dbReference>
<sequence>MNTEIENVKYDWRYIDRHYSYDGELGLIFKEDGSVELKLWSPSADRVDVILYDKDDQNKVITDQLSMEQGDRGVWSIRLTENNTGINDFTGYYYHYLIHRQGNSVLALDPYAKSMAAWDSTNEQNYIGKAAIVNPANIGPKLDYATIEGYEKREDAIIYEVHVRDFTSDPSISDQISYQFGTFSAFVEKLDYIQSLGVTHVQLLPVMSYFFVNENKSDQRLLEYSSIHNNYNWGYDPHSYFSLTGMYSENPNDPEQRIVEFKRLIDEIHRRGMGVLLDVVYNHTGLLRVFEDLEPNYYHFMDADGTPRESFGGGRLGTTHKMSQRILVDSITYWMNEYKVDGFRFDMMGDHDAETIQLAYDQAKQLNPNVLMIGEGWVTYVGDEDDPDVRPADQHWMQYTESVGSFSDDFRDELKSGYHTEGEPRFLTGGARQIQRIYDNITAKPHNFKATNPGDAVQYIEAHDNMTLHDVIALAIKKDPKIHTEEIHKRIRLGNVMLLTAQGTAFIHAGQEYGRTKQFCHPDFVGKVSDDKVPFKSTFVTDEHNQPIEYPYFIHDSYDSTDAVNMFEWAKATDRANYPIHTTTQLYTKGLIKLRRATDAFRKSTMAEIDQDISLINAPEIKEQDLIIGYQATASNGDLYAVFVNADHQMRQLTLASDYTKGEIIVDQLRAGTDQITDPIGVELSTDSITISPLTATVIRLKNQIQ</sequence>
<dbReference type="Pfam" id="PF02922">
    <property type="entry name" value="CBM_48"/>
    <property type="match status" value="1"/>
</dbReference>
<dbReference type="RefSeq" id="WP_015010460.1">
    <property type="nucleotide sequence ID" value="NC_018704.1"/>
</dbReference>
<feature type="domain" description="Glycosyl hydrolase family 13 catalytic" evidence="2">
    <location>
        <begin position="160"/>
        <end position="536"/>
    </location>
</feature>
<dbReference type="eggNOG" id="COG1523">
    <property type="taxonomic scope" value="Bacteria"/>
</dbReference>
<dbReference type="InterPro" id="IPR011838">
    <property type="entry name" value="Pullulan_Gpos"/>
</dbReference>
<dbReference type="InterPro" id="IPR013783">
    <property type="entry name" value="Ig-like_fold"/>
</dbReference>
<dbReference type="OrthoDB" id="9761875at2"/>
<dbReference type="SUPFAM" id="SSF51445">
    <property type="entry name" value="(Trans)glycosidases"/>
    <property type="match status" value="1"/>
</dbReference>
<dbReference type="InterPro" id="IPR013780">
    <property type="entry name" value="Glyco_hydro_b"/>
</dbReference>
<evidence type="ECO:0000313" key="4">
    <source>
        <dbReference type="Proteomes" id="UP000006294"/>
    </source>
</evidence>
<protein>
    <submittedName>
        <fullName evidence="3">Putative pullulanase</fullName>
    </submittedName>
</protein>
<dbReference type="KEGG" id="axl:AXY_17370"/>
<dbReference type="Gene3D" id="2.60.40.10">
    <property type="entry name" value="Immunoglobulins"/>
    <property type="match status" value="1"/>
</dbReference>
<organism evidence="3 4">
    <name type="scientific">Amphibacillus xylanus (strain ATCC 51415 / DSM 6626 / JCM 7361 / LMG 17667 / NBRC 15112 / Ep01)</name>
    <dbReference type="NCBI Taxonomy" id="698758"/>
    <lineage>
        <taxon>Bacteria</taxon>
        <taxon>Bacillati</taxon>
        <taxon>Bacillota</taxon>
        <taxon>Bacilli</taxon>
        <taxon>Bacillales</taxon>
        <taxon>Bacillaceae</taxon>
        <taxon>Amphibacillus</taxon>
    </lineage>
</organism>
<comment type="similarity">
    <text evidence="1">Belongs to the glycosyl hydrolase 13 family.</text>
</comment>
<gene>
    <name evidence="3" type="ordered locus">AXY_17370</name>
</gene>
<dbReference type="InterPro" id="IPR014756">
    <property type="entry name" value="Ig_E-set"/>
</dbReference>
<dbReference type="Pfam" id="PF18033">
    <property type="entry name" value="SpuA_C"/>
    <property type="match status" value="1"/>
</dbReference>
<dbReference type="PANTHER" id="PTHR43002">
    <property type="entry name" value="GLYCOGEN DEBRANCHING ENZYME"/>
    <property type="match status" value="1"/>
</dbReference>
<dbReference type="SUPFAM" id="SSF81296">
    <property type="entry name" value="E set domains"/>
    <property type="match status" value="1"/>
</dbReference>
<dbReference type="Gene3D" id="2.60.40.1180">
    <property type="entry name" value="Golgi alpha-mannosidase II"/>
    <property type="match status" value="1"/>
</dbReference>